<dbReference type="Proteomes" id="UP001153076">
    <property type="component" value="Unassembled WGS sequence"/>
</dbReference>
<feature type="compositionally biased region" description="Gly residues" evidence="1">
    <location>
        <begin position="168"/>
        <end position="178"/>
    </location>
</feature>
<gene>
    <name evidence="2" type="ORF">Cgig2_010616</name>
</gene>
<feature type="region of interest" description="Disordered" evidence="1">
    <location>
        <begin position="143"/>
        <end position="239"/>
    </location>
</feature>
<feature type="compositionally biased region" description="Polar residues" evidence="1">
    <location>
        <begin position="186"/>
        <end position="195"/>
    </location>
</feature>
<keyword evidence="3" id="KW-1185">Reference proteome</keyword>
<reference evidence="2" key="1">
    <citation type="submission" date="2022-04" db="EMBL/GenBank/DDBJ databases">
        <title>Carnegiea gigantea Genome sequencing and assembly v2.</title>
        <authorList>
            <person name="Copetti D."/>
            <person name="Sanderson M.J."/>
            <person name="Burquez A."/>
            <person name="Wojciechowski M.F."/>
        </authorList>
    </citation>
    <scope>NUCLEOTIDE SEQUENCE</scope>
    <source>
        <strain evidence="2">SGP5-SGP5p</strain>
        <tissue evidence="2">Aerial part</tissue>
    </source>
</reference>
<proteinExistence type="predicted"/>
<dbReference type="EMBL" id="JAKOGI010001098">
    <property type="protein sequence ID" value="KAJ8427767.1"/>
    <property type="molecule type" value="Genomic_DNA"/>
</dbReference>
<sequence length="301" mass="34136">MKLLQDYKEKKRQKTRIARDIEDEITRLFNQDAQLAHAIYQSLEQHQFEHDQWVYRVSRGTYYDEGGSSRPPSVPQMCRSATVQETSSRGSRDMAYEQISTPTARLRAVEIFLNKDRMDSFGSFIAQRAITSLMAAPFCYSADQQPQDMQGSDCESEGHLSPLSSHGGSTGRGDGGNEGANEMDASYSSRPSTDYFTDHGRGVTVEDDRRSRRSPDEQPREPTQTYHRIRKGKEPVQPHGYPTDTMYGYASFQEVPSSFTGPVQQILIALHYLILHMSHNLLALIQVDVIEITHRSSTRGY</sequence>
<name>A0A9Q1GYI1_9CARY</name>
<accession>A0A9Q1GYI1</accession>
<protein>
    <submittedName>
        <fullName evidence="2">Uncharacterized protein</fullName>
    </submittedName>
</protein>
<feature type="compositionally biased region" description="Basic and acidic residues" evidence="1">
    <location>
        <begin position="196"/>
        <end position="220"/>
    </location>
</feature>
<dbReference type="AlphaFoldDB" id="A0A9Q1GYI1"/>
<organism evidence="2 3">
    <name type="scientific">Carnegiea gigantea</name>
    <dbReference type="NCBI Taxonomy" id="171969"/>
    <lineage>
        <taxon>Eukaryota</taxon>
        <taxon>Viridiplantae</taxon>
        <taxon>Streptophyta</taxon>
        <taxon>Embryophyta</taxon>
        <taxon>Tracheophyta</taxon>
        <taxon>Spermatophyta</taxon>
        <taxon>Magnoliopsida</taxon>
        <taxon>eudicotyledons</taxon>
        <taxon>Gunneridae</taxon>
        <taxon>Pentapetalae</taxon>
        <taxon>Caryophyllales</taxon>
        <taxon>Cactineae</taxon>
        <taxon>Cactaceae</taxon>
        <taxon>Cactoideae</taxon>
        <taxon>Echinocereeae</taxon>
        <taxon>Carnegiea</taxon>
    </lineage>
</organism>
<evidence type="ECO:0000313" key="2">
    <source>
        <dbReference type="EMBL" id="KAJ8427767.1"/>
    </source>
</evidence>
<dbReference type="OrthoDB" id="1000226at2759"/>
<evidence type="ECO:0000313" key="3">
    <source>
        <dbReference type="Proteomes" id="UP001153076"/>
    </source>
</evidence>
<evidence type="ECO:0000256" key="1">
    <source>
        <dbReference type="SAM" id="MobiDB-lite"/>
    </source>
</evidence>
<comment type="caution">
    <text evidence="2">The sequence shown here is derived from an EMBL/GenBank/DDBJ whole genome shotgun (WGS) entry which is preliminary data.</text>
</comment>